<gene>
    <name evidence="2" type="ORF">EBF16_10220</name>
</gene>
<reference evidence="2 3" key="1">
    <citation type="submission" date="2018-10" db="EMBL/GenBank/DDBJ databases">
        <title>Characterization and genome analysis of a novel bacterium Sphingobium yanoikuyae SJTF8 capable of degrading PAHs.</title>
        <authorList>
            <person name="Yin C."/>
            <person name="Xiong W."/>
            <person name="Liang R."/>
        </authorList>
    </citation>
    <scope>NUCLEOTIDE SEQUENCE [LARGE SCALE GENOMIC DNA]</scope>
    <source>
        <strain evidence="2 3">SJTF8</strain>
    </source>
</reference>
<evidence type="ECO:0000259" key="1">
    <source>
        <dbReference type="Pfam" id="PF04101"/>
    </source>
</evidence>
<dbReference type="Pfam" id="PF04101">
    <property type="entry name" value="Glyco_tran_28_C"/>
    <property type="match status" value="1"/>
</dbReference>
<dbReference type="Proteomes" id="UP000280708">
    <property type="component" value="Chromosome"/>
</dbReference>
<evidence type="ECO:0000313" key="3">
    <source>
        <dbReference type="Proteomes" id="UP000280708"/>
    </source>
</evidence>
<feature type="domain" description="Glycosyl transferase family 28 C-terminal" evidence="1">
    <location>
        <begin position="2"/>
        <end position="108"/>
    </location>
</feature>
<dbReference type="EMBL" id="CP033230">
    <property type="protein sequence ID" value="AYO77233.1"/>
    <property type="molecule type" value="Genomic_DNA"/>
</dbReference>
<dbReference type="AlphaFoldDB" id="A0A3G2UQB5"/>
<dbReference type="InterPro" id="IPR007235">
    <property type="entry name" value="Glyco_trans_28_C"/>
</dbReference>
<evidence type="ECO:0000313" key="2">
    <source>
        <dbReference type="EMBL" id="AYO77233.1"/>
    </source>
</evidence>
<protein>
    <recommendedName>
        <fullName evidence="1">Glycosyl transferase family 28 C-terminal domain-containing protein</fullName>
    </recommendedName>
</protein>
<sequence>MILLSVGTQLPFDRLVKAVDEWAVQCGRRDIFAQIGPSDYQAQALNSFAFLDQAAFAALQAEASLMVSHAGMGSIITALELGKPIIILARDHRRGEHRNGHQIATLKQFRSYPGVFIADDEEHLVALLDRADSLAASPQLSTKAPREFLQKLEEFVEQPDRPRRLSRLRTLLGRSGGQI</sequence>
<dbReference type="Gene3D" id="3.40.50.2000">
    <property type="entry name" value="Glycogen Phosphorylase B"/>
    <property type="match status" value="1"/>
</dbReference>
<proteinExistence type="predicted"/>
<accession>A0A3G2UQB5</accession>
<dbReference type="SUPFAM" id="SSF53756">
    <property type="entry name" value="UDP-Glycosyltransferase/glycogen phosphorylase"/>
    <property type="match status" value="1"/>
</dbReference>
<name>A0A3G2UQB5_SPHYA</name>
<dbReference type="GO" id="GO:0016758">
    <property type="term" value="F:hexosyltransferase activity"/>
    <property type="evidence" value="ECO:0007669"/>
    <property type="project" value="InterPro"/>
</dbReference>
<organism evidence="2 3">
    <name type="scientific">Sphingobium yanoikuyae</name>
    <name type="common">Sphingomonas yanoikuyae</name>
    <dbReference type="NCBI Taxonomy" id="13690"/>
    <lineage>
        <taxon>Bacteria</taxon>
        <taxon>Pseudomonadati</taxon>
        <taxon>Pseudomonadota</taxon>
        <taxon>Alphaproteobacteria</taxon>
        <taxon>Sphingomonadales</taxon>
        <taxon>Sphingomonadaceae</taxon>
        <taxon>Sphingobium</taxon>
    </lineage>
</organism>